<dbReference type="EMBL" id="KQ971342">
    <property type="protein sequence ID" value="EFA03621.1"/>
    <property type="molecule type" value="Genomic_DNA"/>
</dbReference>
<evidence type="ECO:0000313" key="2">
    <source>
        <dbReference type="EMBL" id="EFA03621.1"/>
    </source>
</evidence>
<proteinExistence type="predicted"/>
<dbReference type="PhylomeDB" id="D6WK35"/>
<dbReference type="Pfam" id="PF03670">
    <property type="entry name" value="UPF0184"/>
    <property type="match status" value="1"/>
</dbReference>
<dbReference type="STRING" id="7070.D6WK35"/>
<reference evidence="2 3" key="1">
    <citation type="journal article" date="2008" name="Nature">
        <title>The genome of the model beetle and pest Tribolium castaneum.</title>
        <authorList>
            <consortium name="Tribolium Genome Sequencing Consortium"/>
            <person name="Richards S."/>
            <person name="Gibbs R.A."/>
            <person name="Weinstock G.M."/>
            <person name="Brown S.J."/>
            <person name="Denell R."/>
            <person name="Beeman R.W."/>
            <person name="Gibbs R."/>
            <person name="Beeman R.W."/>
            <person name="Brown S.J."/>
            <person name="Bucher G."/>
            <person name="Friedrich M."/>
            <person name="Grimmelikhuijzen C.J."/>
            <person name="Klingler M."/>
            <person name="Lorenzen M."/>
            <person name="Richards S."/>
            <person name="Roth S."/>
            <person name="Schroder R."/>
            <person name="Tautz D."/>
            <person name="Zdobnov E.M."/>
            <person name="Muzny D."/>
            <person name="Gibbs R.A."/>
            <person name="Weinstock G.M."/>
            <person name="Attaway T."/>
            <person name="Bell S."/>
            <person name="Buhay C.J."/>
            <person name="Chandrabose M.N."/>
            <person name="Chavez D."/>
            <person name="Clerk-Blankenburg K.P."/>
            <person name="Cree A."/>
            <person name="Dao M."/>
            <person name="Davis C."/>
            <person name="Chacko J."/>
            <person name="Dinh H."/>
            <person name="Dugan-Rocha S."/>
            <person name="Fowler G."/>
            <person name="Garner T.T."/>
            <person name="Garnes J."/>
            <person name="Gnirke A."/>
            <person name="Hawes A."/>
            <person name="Hernandez J."/>
            <person name="Hines S."/>
            <person name="Holder M."/>
            <person name="Hume J."/>
            <person name="Jhangiani S.N."/>
            <person name="Joshi V."/>
            <person name="Khan Z.M."/>
            <person name="Jackson L."/>
            <person name="Kovar C."/>
            <person name="Kowis A."/>
            <person name="Lee S."/>
            <person name="Lewis L.R."/>
            <person name="Margolis J."/>
            <person name="Morgan M."/>
            <person name="Nazareth L.V."/>
            <person name="Nguyen N."/>
            <person name="Okwuonu G."/>
            <person name="Parker D."/>
            <person name="Richards S."/>
            <person name="Ruiz S.J."/>
            <person name="Santibanez J."/>
            <person name="Savard J."/>
            <person name="Scherer S.E."/>
            <person name="Schneider B."/>
            <person name="Sodergren E."/>
            <person name="Tautz D."/>
            <person name="Vattahil S."/>
            <person name="Villasana D."/>
            <person name="White C.S."/>
            <person name="Wright R."/>
            <person name="Park Y."/>
            <person name="Beeman R.W."/>
            <person name="Lord J."/>
            <person name="Oppert B."/>
            <person name="Lorenzen M."/>
            <person name="Brown S."/>
            <person name="Wang L."/>
            <person name="Savard J."/>
            <person name="Tautz D."/>
            <person name="Richards S."/>
            <person name="Weinstock G."/>
            <person name="Gibbs R.A."/>
            <person name="Liu Y."/>
            <person name="Worley K."/>
            <person name="Weinstock G."/>
            <person name="Elsik C.G."/>
            <person name="Reese J.T."/>
            <person name="Elhaik E."/>
            <person name="Landan G."/>
            <person name="Graur D."/>
            <person name="Arensburger P."/>
            <person name="Atkinson P."/>
            <person name="Beeman R.W."/>
            <person name="Beidler J."/>
            <person name="Brown S.J."/>
            <person name="Demuth J.P."/>
            <person name="Drury D.W."/>
            <person name="Du Y.Z."/>
            <person name="Fujiwara H."/>
            <person name="Lorenzen M."/>
            <person name="Maselli V."/>
            <person name="Osanai M."/>
            <person name="Park Y."/>
            <person name="Robertson H.M."/>
            <person name="Tu Z."/>
            <person name="Wang J.J."/>
            <person name="Wang S."/>
            <person name="Richards S."/>
            <person name="Song H."/>
            <person name="Zhang L."/>
            <person name="Sodergren E."/>
            <person name="Werner D."/>
            <person name="Stanke M."/>
            <person name="Morgenstern B."/>
            <person name="Solovyev V."/>
            <person name="Kosarev P."/>
            <person name="Brown G."/>
            <person name="Chen H.C."/>
            <person name="Ermolaeva O."/>
            <person name="Hlavina W."/>
            <person name="Kapustin Y."/>
            <person name="Kiryutin B."/>
            <person name="Kitts P."/>
            <person name="Maglott D."/>
            <person name="Pruitt K."/>
            <person name="Sapojnikov V."/>
            <person name="Souvorov A."/>
            <person name="Mackey A.J."/>
            <person name="Waterhouse R.M."/>
            <person name="Wyder S."/>
            <person name="Zdobnov E.M."/>
            <person name="Zdobnov E.M."/>
            <person name="Wyder S."/>
            <person name="Kriventseva E.V."/>
            <person name="Kadowaki T."/>
            <person name="Bork P."/>
            <person name="Aranda M."/>
            <person name="Bao R."/>
            <person name="Beermann A."/>
            <person name="Berns N."/>
            <person name="Bolognesi R."/>
            <person name="Bonneton F."/>
            <person name="Bopp D."/>
            <person name="Brown S.J."/>
            <person name="Bucher G."/>
            <person name="Butts T."/>
            <person name="Chaumot A."/>
            <person name="Denell R.E."/>
            <person name="Ferrier D.E."/>
            <person name="Friedrich M."/>
            <person name="Gordon C.M."/>
            <person name="Jindra M."/>
            <person name="Klingler M."/>
            <person name="Lan Q."/>
            <person name="Lattorff H.M."/>
            <person name="Laudet V."/>
            <person name="von Levetsow C."/>
            <person name="Liu Z."/>
            <person name="Lutz R."/>
            <person name="Lynch J.A."/>
            <person name="da Fonseca R.N."/>
            <person name="Posnien N."/>
            <person name="Reuter R."/>
            <person name="Roth S."/>
            <person name="Savard J."/>
            <person name="Schinko J.B."/>
            <person name="Schmitt C."/>
            <person name="Schoppmeier M."/>
            <person name="Schroder R."/>
            <person name="Shippy T.D."/>
            <person name="Simonnet F."/>
            <person name="Marques-Souza H."/>
            <person name="Tautz D."/>
            <person name="Tomoyasu Y."/>
            <person name="Trauner J."/>
            <person name="Van der Zee M."/>
            <person name="Vervoort M."/>
            <person name="Wittkopp N."/>
            <person name="Wimmer E.A."/>
            <person name="Yang X."/>
            <person name="Jones A.K."/>
            <person name="Sattelle D.B."/>
            <person name="Ebert P.R."/>
            <person name="Nelson D."/>
            <person name="Scott J.G."/>
            <person name="Beeman R.W."/>
            <person name="Muthukrishnan S."/>
            <person name="Kramer K.J."/>
            <person name="Arakane Y."/>
            <person name="Beeman R.W."/>
            <person name="Zhu Q."/>
            <person name="Hogenkamp D."/>
            <person name="Dixit R."/>
            <person name="Oppert B."/>
            <person name="Jiang H."/>
            <person name="Zou Z."/>
            <person name="Marshall J."/>
            <person name="Elpidina E."/>
            <person name="Vinokurov K."/>
            <person name="Oppert C."/>
            <person name="Zou Z."/>
            <person name="Evans J."/>
            <person name="Lu Z."/>
            <person name="Zhao P."/>
            <person name="Sumathipala N."/>
            <person name="Altincicek B."/>
            <person name="Vilcinskas A."/>
            <person name="Williams M."/>
            <person name="Hultmark D."/>
            <person name="Hetru C."/>
            <person name="Jiang H."/>
            <person name="Grimmelikhuijzen C.J."/>
            <person name="Hauser F."/>
            <person name="Cazzamali G."/>
            <person name="Williamson M."/>
            <person name="Park Y."/>
            <person name="Li B."/>
            <person name="Tanaka Y."/>
            <person name="Predel R."/>
            <person name="Neupert S."/>
            <person name="Schachtner J."/>
            <person name="Verleyen P."/>
            <person name="Raible F."/>
            <person name="Bork P."/>
            <person name="Friedrich M."/>
            <person name="Walden K.K."/>
            <person name="Robertson H.M."/>
            <person name="Angeli S."/>
            <person name="Foret S."/>
            <person name="Bucher G."/>
            <person name="Schuetz S."/>
            <person name="Maleszka R."/>
            <person name="Wimmer E.A."/>
            <person name="Beeman R.W."/>
            <person name="Lorenzen M."/>
            <person name="Tomoyasu Y."/>
            <person name="Miller S.C."/>
            <person name="Grossmann D."/>
            <person name="Bucher G."/>
        </authorList>
    </citation>
    <scope>NUCLEOTIDE SEQUENCE [LARGE SCALE GENOMIC DNA]</scope>
    <source>
        <strain evidence="2 3">Georgia GA2</strain>
    </source>
</reference>
<sequence length="101" mass="11463">MGEKAHLPHENGLNKNSPEPPDQEMHSDEETGDDLDDMSPEEFQMLDSQLDALNSALDNIEQKNDDIHAQLLLLLQSNREIRQQIQESSAAEKQEPDTQNQ</sequence>
<dbReference type="OMA" id="NKNSPEP"/>
<evidence type="ECO:0000313" key="3">
    <source>
        <dbReference type="Proteomes" id="UP000007266"/>
    </source>
</evidence>
<name>D6WK35_TRICA</name>
<gene>
    <name evidence="2" type="primary">AUGUSTUS-3.0.2_13714</name>
    <name evidence="2" type="ORF">TcasGA2_TC013714</name>
</gene>
<accession>D6WK35</accession>
<dbReference type="PANTHER" id="PTHR34344:SF1">
    <property type="entry name" value="BUBLIN COILED-COIL PROTEIN"/>
    <property type="match status" value="1"/>
</dbReference>
<feature type="compositionally biased region" description="Acidic residues" evidence="1">
    <location>
        <begin position="30"/>
        <end position="40"/>
    </location>
</feature>
<reference evidence="2 3" key="2">
    <citation type="journal article" date="2010" name="Nucleic Acids Res.">
        <title>BeetleBase in 2010: revisions to provide comprehensive genomic information for Tribolium castaneum.</title>
        <authorList>
            <person name="Kim H.S."/>
            <person name="Murphy T."/>
            <person name="Xia J."/>
            <person name="Caragea D."/>
            <person name="Park Y."/>
            <person name="Beeman R.W."/>
            <person name="Lorenzen M.D."/>
            <person name="Butcher S."/>
            <person name="Manak J.R."/>
            <person name="Brown S.J."/>
        </authorList>
    </citation>
    <scope>GENOME REANNOTATION</scope>
    <source>
        <strain evidence="2 3">Georgia GA2</strain>
    </source>
</reference>
<dbReference type="InParanoid" id="D6WK35"/>
<dbReference type="PANTHER" id="PTHR34344">
    <property type="entry name" value="UPF0184 PROTEIN C9ORF16"/>
    <property type="match status" value="1"/>
</dbReference>
<dbReference type="Proteomes" id="UP000007266">
    <property type="component" value="Linkage group 5"/>
</dbReference>
<dbReference type="InterPro" id="IPR005374">
    <property type="entry name" value="BBLN_eukaryota"/>
</dbReference>
<dbReference type="eggNOG" id="ENOG502SC0Z">
    <property type="taxonomic scope" value="Eukaryota"/>
</dbReference>
<dbReference type="AlphaFoldDB" id="D6WK35"/>
<keyword evidence="3" id="KW-1185">Reference proteome</keyword>
<dbReference type="KEGG" id="tca:100142402"/>
<feature type="region of interest" description="Disordered" evidence="1">
    <location>
        <begin position="1"/>
        <end position="44"/>
    </location>
</feature>
<organism evidence="2 3">
    <name type="scientific">Tribolium castaneum</name>
    <name type="common">Red flour beetle</name>
    <dbReference type="NCBI Taxonomy" id="7070"/>
    <lineage>
        <taxon>Eukaryota</taxon>
        <taxon>Metazoa</taxon>
        <taxon>Ecdysozoa</taxon>
        <taxon>Arthropoda</taxon>
        <taxon>Hexapoda</taxon>
        <taxon>Insecta</taxon>
        <taxon>Pterygota</taxon>
        <taxon>Neoptera</taxon>
        <taxon>Endopterygota</taxon>
        <taxon>Coleoptera</taxon>
        <taxon>Polyphaga</taxon>
        <taxon>Cucujiformia</taxon>
        <taxon>Tenebrionidae</taxon>
        <taxon>Tenebrionidae incertae sedis</taxon>
        <taxon>Tribolium</taxon>
    </lineage>
</organism>
<dbReference type="HOGENOM" id="CLU_2295217_0_0_1"/>
<protein>
    <submittedName>
        <fullName evidence="2">UPF0184 protein AAEL002161-like Protein</fullName>
    </submittedName>
</protein>
<dbReference type="OrthoDB" id="10050612at2759"/>
<evidence type="ECO:0000256" key="1">
    <source>
        <dbReference type="SAM" id="MobiDB-lite"/>
    </source>
</evidence>